<gene>
    <name evidence="1" type="ORF">RMSM_06521</name>
</gene>
<dbReference type="RefSeq" id="WP_008706365.1">
    <property type="nucleotide sequence ID" value="NZ_ANOG01000943.1"/>
</dbReference>
<proteinExistence type="predicted"/>
<accession>M5RB10</accession>
<sequence length="159" mass="17333">MNILVYKRTHVGDPGPDGCFGVFDCMGTVRDRDYDAVIGVGGIGPEARSHGIAGLVNWIGVGPHKTYTGKRGPEVTFDRFVYYGCDGYDFAEYAPRLAKRMYDRNVRSILHGLSAVERAEAIAILAWADNAPPSPLLAGDSGDDGFFSICKRESKPNCR</sequence>
<dbReference type="AlphaFoldDB" id="M5RB10"/>
<evidence type="ECO:0000313" key="1">
    <source>
        <dbReference type="EMBL" id="EMI16565.1"/>
    </source>
</evidence>
<dbReference type="Proteomes" id="UP000011991">
    <property type="component" value="Unassembled WGS sequence"/>
</dbReference>
<comment type="caution">
    <text evidence="1">The sequence shown here is derived from an EMBL/GenBank/DDBJ whole genome shotgun (WGS) entry which is preliminary data.</text>
</comment>
<keyword evidence="2" id="KW-1185">Reference proteome</keyword>
<organism evidence="1 2">
    <name type="scientific">Rhodopirellula maiorica SM1</name>
    <dbReference type="NCBI Taxonomy" id="1265738"/>
    <lineage>
        <taxon>Bacteria</taxon>
        <taxon>Pseudomonadati</taxon>
        <taxon>Planctomycetota</taxon>
        <taxon>Planctomycetia</taxon>
        <taxon>Pirellulales</taxon>
        <taxon>Pirellulaceae</taxon>
        <taxon>Novipirellula</taxon>
    </lineage>
</organism>
<dbReference type="PATRIC" id="fig|1265738.3.peg.6510"/>
<protein>
    <submittedName>
        <fullName evidence="1">Uncharacterized protein</fullName>
    </submittedName>
</protein>
<evidence type="ECO:0000313" key="2">
    <source>
        <dbReference type="Proteomes" id="UP000011991"/>
    </source>
</evidence>
<dbReference type="OrthoDB" id="287981at2"/>
<dbReference type="EMBL" id="ANOG01000943">
    <property type="protein sequence ID" value="EMI16565.1"/>
    <property type="molecule type" value="Genomic_DNA"/>
</dbReference>
<name>M5RB10_9BACT</name>
<reference evidence="1 2" key="1">
    <citation type="journal article" date="2013" name="Mar. Genomics">
        <title>Expression of sulfatases in Rhodopirellula baltica and the diversity of sulfatases in the genus Rhodopirellula.</title>
        <authorList>
            <person name="Wegner C.E."/>
            <person name="Richter-Heitmann T."/>
            <person name="Klindworth A."/>
            <person name="Klockow C."/>
            <person name="Richter M."/>
            <person name="Achstetter T."/>
            <person name="Glockner F.O."/>
            <person name="Harder J."/>
        </authorList>
    </citation>
    <scope>NUCLEOTIDE SEQUENCE [LARGE SCALE GENOMIC DNA]</scope>
    <source>
        <strain evidence="1 2">SM1</strain>
    </source>
</reference>